<keyword evidence="1" id="KW-0812">Transmembrane</keyword>
<keyword evidence="1" id="KW-1133">Transmembrane helix</keyword>
<feature type="transmembrane region" description="Helical" evidence="1">
    <location>
        <begin position="127"/>
        <end position="148"/>
    </location>
</feature>
<keyword evidence="1" id="KW-0472">Membrane</keyword>
<dbReference type="InterPro" id="IPR012507">
    <property type="entry name" value="YibE_F"/>
</dbReference>
<evidence type="ECO:0000313" key="2">
    <source>
        <dbReference type="EMBL" id="MBM6820016.1"/>
    </source>
</evidence>
<dbReference type="Pfam" id="PF07907">
    <property type="entry name" value="YibE_F"/>
    <property type="match status" value="1"/>
</dbReference>
<feature type="transmembrane region" description="Helical" evidence="1">
    <location>
        <begin position="31"/>
        <end position="60"/>
    </location>
</feature>
<dbReference type="PIRSF" id="PIRSF031503">
    <property type="entry name" value="UCP031503_mp"/>
    <property type="match status" value="1"/>
</dbReference>
<dbReference type="Proteomes" id="UP000767334">
    <property type="component" value="Unassembled WGS sequence"/>
</dbReference>
<keyword evidence="3" id="KW-1185">Reference proteome</keyword>
<gene>
    <name evidence="2" type="ORF">H6A19_11835</name>
</gene>
<reference evidence="2 3" key="1">
    <citation type="journal article" date="2021" name="Sci. Rep.">
        <title>The distribution of antibiotic resistance genes in chicken gut microbiota commensals.</title>
        <authorList>
            <person name="Juricova H."/>
            <person name="Matiasovicova J."/>
            <person name="Kubasova T."/>
            <person name="Cejkova D."/>
            <person name="Rychlik I."/>
        </authorList>
    </citation>
    <scope>NUCLEOTIDE SEQUENCE [LARGE SCALE GENOMIC DNA]</scope>
    <source>
        <strain evidence="2 3">An435</strain>
    </source>
</reference>
<protein>
    <submittedName>
        <fullName evidence="2">YibE/F family protein</fullName>
    </submittedName>
</protein>
<dbReference type="PANTHER" id="PTHR41771">
    <property type="entry name" value="MEMBRANE PROTEIN-RELATED"/>
    <property type="match status" value="1"/>
</dbReference>
<dbReference type="RefSeq" id="WP_148322205.1">
    <property type="nucleotide sequence ID" value="NZ_JACJLL010000077.1"/>
</dbReference>
<sequence>MILILGIILLVLMILIGGDRGAKSFIALICNIFALVIGIYLIILGINPIIITILGVIIFCQITLIYQNGHNLKTYAAVISVVLVTLLLSLIIAFVGSKSSFGGYSELDLSSDISIYLSPNVNINMNQLMICMIIVSLLGAIMDTAMAITSSLFEFNEVNSDITIKELIKMGFSVGRDILGTTVNTLFFATIGETMMISILFMKNNYTLESVINSKEFYQNLFSLAISNIGCLLIIPISIFICTYVLKGDNKVINNIKFYCNRLEKENNN</sequence>
<comment type="caution">
    <text evidence="2">The sequence shown here is derived from an EMBL/GenBank/DDBJ whole genome shotgun (WGS) entry which is preliminary data.</text>
</comment>
<feature type="transmembrane region" description="Helical" evidence="1">
    <location>
        <begin position="221"/>
        <end position="246"/>
    </location>
</feature>
<dbReference type="EMBL" id="JACJLL010000077">
    <property type="protein sequence ID" value="MBM6820016.1"/>
    <property type="molecule type" value="Genomic_DNA"/>
</dbReference>
<accession>A0ABS2FJ50</accession>
<dbReference type="PANTHER" id="PTHR41771:SF1">
    <property type="entry name" value="MEMBRANE PROTEIN"/>
    <property type="match status" value="1"/>
</dbReference>
<name>A0ABS2FJ50_9CLOT</name>
<evidence type="ECO:0000256" key="1">
    <source>
        <dbReference type="SAM" id="Phobius"/>
    </source>
</evidence>
<proteinExistence type="predicted"/>
<evidence type="ECO:0000313" key="3">
    <source>
        <dbReference type="Proteomes" id="UP000767334"/>
    </source>
</evidence>
<feature type="transmembrane region" description="Helical" evidence="1">
    <location>
        <begin position="178"/>
        <end position="201"/>
    </location>
</feature>
<feature type="transmembrane region" description="Helical" evidence="1">
    <location>
        <begin position="72"/>
        <end position="95"/>
    </location>
</feature>
<dbReference type="InterPro" id="IPR014564">
    <property type="entry name" value="UCP031503_TM"/>
</dbReference>
<organism evidence="2 3">
    <name type="scientific">Clostridium saudiense</name>
    <dbReference type="NCBI Taxonomy" id="1414720"/>
    <lineage>
        <taxon>Bacteria</taxon>
        <taxon>Bacillati</taxon>
        <taxon>Bacillota</taxon>
        <taxon>Clostridia</taxon>
        <taxon>Eubacteriales</taxon>
        <taxon>Clostridiaceae</taxon>
        <taxon>Clostridium</taxon>
    </lineage>
</organism>